<dbReference type="EMBL" id="JADIMO010000044">
    <property type="protein sequence ID" value="MBO8444836.1"/>
    <property type="molecule type" value="Genomic_DNA"/>
</dbReference>
<protein>
    <submittedName>
        <fullName evidence="1">DUF4249 family protein</fullName>
    </submittedName>
</protein>
<dbReference type="Proteomes" id="UP000823619">
    <property type="component" value="Unassembled WGS sequence"/>
</dbReference>
<reference evidence="1" key="1">
    <citation type="submission" date="2020-10" db="EMBL/GenBank/DDBJ databases">
        <authorList>
            <person name="Gilroy R."/>
        </authorList>
    </citation>
    <scope>NUCLEOTIDE SEQUENCE</scope>
    <source>
        <strain evidence="1">D5-748</strain>
    </source>
</reference>
<sequence length="311" mass="34663">MRELYHIMVFWLCLMAFAACEVEFDFKKLDGDPLFLLDGVVKSEPYSLSTSNFQMYLYAVPSAAGEREFSEEARCTLKVYRNSELIDTKDYITIQSFFGLIADEYPVKPGDEVLVTAESAGFPTASSRTVIPQAPPAVEASFSMSGDNLNIRFSFEDDADTDDAYAVCFRTISSRYRPDDAAMGTTLDLSFGNSSESSLPDSGPFDVTWEDGYRYYGIFDDSFNGRRKEFEVTAPFSFPSGDEKSYFRIELQRISPERLRYEIACNDKSSNVLGFIGLAPVTFAYTNVSGGSGCFSSGNSGYTDWTEVVSE</sequence>
<evidence type="ECO:0000313" key="1">
    <source>
        <dbReference type="EMBL" id="MBO8444836.1"/>
    </source>
</evidence>
<reference evidence="1" key="2">
    <citation type="journal article" date="2021" name="PeerJ">
        <title>Extensive microbial diversity within the chicken gut microbiome revealed by metagenomics and culture.</title>
        <authorList>
            <person name="Gilroy R."/>
            <person name="Ravi A."/>
            <person name="Getino M."/>
            <person name="Pursley I."/>
            <person name="Horton D.L."/>
            <person name="Alikhan N.F."/>
            <person name="Baker D."/>
            <person name="Gharbi K."/>
            <person name="Hall N."/>
            <person name="Watson M."/>
            <person name="Adriaenssens E.M."/>
            <person name="Foster-Nyarko E."/>
            <person name="Jarju S."/>
            <person name="Secka A."/>
            <person name="Antonio M."/>
            <person name="Oren A."/>
            <person name="Chaudhuri R.R."/>
            <person name="La Ragione R."/>
            <person name="Hildebrand F."/>
            <person name="Pallen M.J."/>
        </authorList>
    </citation>
    <scope>NUCLEOTIDE SEQUENCE</scope>
    <source>
        <strain evidence="1">D5-748</strain>
    </source>
</reference>
<name>A0A9D9EE72_9BACT</name>
<gene>
    <name evidence="1" type="ORF">IAC23_03955</name>
</gene>
<dbReference type="AlphaFoldDB" id="A0A9D9EE72"/>
<organism evidence="1 2">
    <name type="scientific">Candidatus Cryptobacteroides merdavium</name>
    <dbReference type="NCBI Taxonomy" id="2840769"/>
    <lineage>
        <taxon>Bacteria</taxon>
        <taxon>Pseudomonadati</taxon>
        <taxon>Bacteroidota</taxon>
        <taxon>Bacteroidia</taxon>
        <taxon>Bacteroidales</taxon>
        <taxon>Candidatus Cryptobacteroides</taxon>
    </lineage>
</organism>
<dbReference type="PROSITE" id="PS51257">
    <property type="entry name" value="PROKAR_LIPOPROTEIN"/>
    <property type="match status" value="1"/>
</dbReference>
<evidence type="ECO:0000313" key="2">
    <source>
        <dbReference type="Proteomes" id="UP000823619"/>
    </source>
</evidence>
<comment type="caution">
    <text evidence="1">The sequence shown here is derived from an EMBL/GenBank/DDBJ whole genome shotgun (WGS) entry which is preliminary data.</text>
</comment>
<accession>A0A9D9EE72</accession>
<proteinExistence type="predicted"/>